<dbReference type="Proteomes" id="UP000635477">
    <property type="component" value="Unassembled WGS sequence"/>
</dbReference>
<reference evidence="1" key="2">
    <citation type="submission" date="2020-05" db="EMBL/GenBank/DDBJ databases">
        <authorList>
            <person name="Kim H.-S."/>
            <person name="Proctor R.H."/>
            <person name="Brown D.W."/>
        </authorList>
    </citation>
    <scope>NUCLEOTIDE SEQUENCE</scope>
    <source>
        <strain evidence="1">NRRL 22465</strain>
    </source>
</reference>
<comment type="caution">
    <text evidence="1">The sequence shown here is derived from an EMBL/GenBank/DDBJ whole genome shotgun (WGS) entry which is preliminary data.</text>
</comment>
<dbReference type="InterPro" id="IPR018531">
    <property type="entry name" value="DUF1993"/>
</dbReference>
<reference evidence="1" key="1">
    <citation type="journal article" date="2020" name="BMC Genomics">
        <title>Correction to: Identification and distribution of gene clusters required for synthesis of sphingolipid metabolism inhibitors in diverse species of the filamentous fungus Fusarium.</title>
        <authorList>
            <person name="Kim H.S."/>
            <person name="Lohmar J.M."/>
            <person name="Busman M."/>
            <person name="Brown D.W."/>
            <person name="Naumann T.A."/>
            <person name="Divon H.H."/>
            <person name="Lysoe E."/>
            <person name="Uhlig S."/>
            <person name="Proctor R.H."/>
        </authorList>
    </citation>
    <scope>NUCLEOTIDE SEQUENCE</scope>
    <source>
        <strain evidence="1">NRRL 22465</strain>
    </source>
</reference>
<name>A0A8H4XK25_9HYPO</name>
<dbReference type="PANTHER" id="PTHR36922:SF1">
    <property type="entry name" value="DUF1993 DOMAIN-CONTAINING PROTEIN"/>
    <property type="match status" value="1"/>
</dbReference>
<proteinExistence type="predicted"/>
<dbReference type="AlphaFoldDB" id="A0A8H4XK25"/>
<evidence type="ECO:0000313" key="2">
    <source>
        <dbReference type="Proteomes" id="UP000635477"/>
    </source>
</evidence>
<dbReference type="SUPFAM" id="SSF109854">
    <property type="entry name" value="DinB/YfiT-like putative metalloenzymes"/>
    <property type="match status" value="1"/>
</dbReference>
<keyword evidence="2" id="KW-1185">Reference proteome</keyword>
<dbReference type="Pfam" id="PF09351">
    <property type="entry name" value="DUF1993"/>
    <property type="match status" value="1"/>
</dbReference>
<sequence length="174" mass="19329">MAFTLYDATIVEAKVVLGVLDHLLNQAEKQPDSSRFPEARLHEDMNPLTFQVHAATRFSDLLLARLTGKTAGEYQNDLVSFADMHARIFMVQEALDQADKDTVNRLGEEVAPTDLPSAGSMDITGKAFAMGAAMHNIYFHLSMTYAILRKEGVPLGKKDYAMGFATEHILRLQQ</sequence>
<dbReference type="InterPro" id="IPR034660">
    <property type="entry name" value="DinB/YfiT-like"/>
</dbReference>
<dbReference type="EMBL" id="JABEYC010000366">
    <property type="protein sequence ID" value="KAF4978475.1"/>
    <property type="molecule type" value="Genomic_DNA"/>
</dbReference>
<accession>A0A8H4XK25</accession>
<gene>
    <name evidence="1" type="ORF">FZEAL_5161</name>
</gene>
<dbReference type="Gene3D" id="1.20.120.450">
    <property type="entry name" value="dinb family like domain"/>
    <property type="match status" value="1"/>
</dbReference>
<organism evidence="1 2">
    <name type="scientific">Fusarium zealandicum</name>
    <dbReference type="NCBI Taxonomy" id="1053134"/>
    <lineage>
        <taxon>Eukaryota</taxon>
        <taxon>Fungi</taxon>
        <taxon>Dikarya</taxon>
        <taxon>Ascomycota</taxon>
        <taxon>Pezizomycotina</taxon>
        <taxon>Sordariomycetes</taxon>
        <taxon>Hypocreomycetidae</taxon>
        <taxon>Hypocreales</taxon>
        <taxon>Nectriaceae</taxon>
        <taxon>Fusarium</taxon>
        <taxon>Fusarium staphyleae species complex</taxon>
    </lineage>
</organism>
<protein>
    <submittedName>
        <fullName evidence="1">Uncharacterized protein</fullName>
    </submittedName>
</protein>
<dbReference type="PANTHER" id="PTHR36922">
    <property type="entry name" value="BLL2446 PROTEIN"/>
    <property type="match status" value="1"/>
</dbReference>
<dbReference type="OrthoDB" id="3724345at2759"/>
<evidence type="ECO:0000313" key="1">
    <source>
        <dbReference type="EMBL" id="KAF4978475.1"/>
    </source>
</evidence>